<evidence type="ECO:0000256" key="8">
    <source>
        <dbReference type="ARBA" id="ARBA00022723"/>
    </source>
</evidence>
<dbReference type="NCBIfam" id="TIGR01496">
    <property type="entry name" value="DHPS"/>
    <property type="match status" value="1"/>
</dbReference>
<dbReference type="GO" id="GO:0004156">
    <property type="term" value="F:dihydropteroate synthase activity"/>
    <property type="evidence" value="ECO:0007669"/>
    <property type="project" value="UniProtKB-EC"/>
</dbReference>
<dbReference type="PANTHER" id="PTHR20941">
    <property type="entry name" value="FOLATE SYNTHESIS PROTEINS"/>
    <property type="match status" value="1"/>
</dbReference>
<protein>
    <recommendedName>
        <fullName evidence="6 12">Dihydropteroate synthase</fullName>
        <shortName evidence="12">DHPS</shortName>
        <ecNumber evidence="5 12">2.5.1.15</ecNumber>
    </recommendedName>
    <alternativeName>
        <fullName evidence="11 12">Dihydropteroate pyrophosphorylase</fullName>
    </alternativeName>
</protein>
<evidence type="ECO:0000256" key="12">
    <source>
        <dbReference type="RuleBase" id="RU361205"/>
    </source>
</evidence>
<dbReference type="PROSITE" id="PS00793">
    <property type="entry name" value="DHPS_2"/>
    <property type="match status" value="1"/>
</dbReference>
<dbReference type="CDD" id="cd00739">
    <property type="entry name" value="DHPS"/>
    <property type="match status" value="1"/>
</dbReference>
<evidence type="ECO:0000313" key="14">
    <source>
        <dbReference type="EMBL" id="XBS91644.1"/>
    </source>
</evidence>
<comment type="pathway">
    <text evidence="3 12">Cofactor biosynthesis; tetrahydrofolate biosynthesis; 7,8-dihydrofolate from 2-amino-4-hydroxy-6-hydroxymethyl-7,8-dihydropteridine diphosphate and 4-aminobenzoate: step 1/2.</text>
</comment>
<dbReference type="GO" id="GO:0046656">
    <property type="term" value="P:folic acid biosynthetic process"/>
    <property type="evidence" value="ECO:0007669"/>
    <property type="project" value="UniProtKB-KW"/>
</dbReference>
<comment type="cofactor">
    <cofactor evidence="2 12">
        <name>Mg(2+)</name>
        <dbReference type="ChEBI" id="CHEBI:18420"/>
    </cofactor>
</comment>
<reference evidence="14" key="1">
    <citation type="submission" date="2024-06" db="EMBL/GenBank/DDBJ databases">
        <authorList>
            <person name="Sun Y."/>
        </authorList>
    </citation>
    <scope>NUCLEOTIDE SEQUENCE</scope>
    <source>
        <strain evidence="14">IGA1.0</strain>
    </source>
</reference>
<evidence type="ECO:0000256" key="4">
    <source>
        <dbReference type="ARBA" id="ARBA00009503"/>
    </source>
</evidence>
<dbReference type="PROSITE" id="PS50972">
    <property type="entry name" value="PTERIN_BINDING"/>
    <property type="match status" value="1"/>
</dbReference>
<dbReference type="PANTHER" id="PTHR20941:SF1">
    <property type="entry name" value="FOLIC ACID SYNTHESIS PROTEIN FOL1"/>
    <property type="match status" value="1"/>
</dbReference>
<dbReference type="Gene3D" id="3.20.20.20">
    <property type="entry name" value="Dihydropteroate synthase-like"/>
    <property type="match status" value="1"/>
</dbReference>
<name>A0AAU7QPN8_9GAMM</name>
<evidence type="ECO:0000256" key="1">
    <source>
        <dbReference type="ARBA" id="ARBA00000012"/>
    </source>
</evidence>
<evidence type="ECO:0000256" key="11">
    <source>
        <dbReference type="ARBA" id="ARBA00030193"/>
    </source>
</evidence>
<dbReference type="InterPro" id="IPR011005">
    <property type="entry name" value="Dihydropteroate_synth-like_sf"/>
</dbReference>
<dbReference type="InterPro" id="IPR006390">
    <property type="entry name" value="DHP_synth_dom"/>
</dbReference>
<evidence type="ECO:0000256" key="3">
    <source>
        <dbReference type="ARBA" id="ARBA00004763"/>
    </source>
</evidence>
<gene>
    <name evidence="14" type="primary">folP</name>
    <name evidence="14" type="ORF">ABNK63_08485</name>
</gene>
<evidence type="ECO:0000256" key="10">
    <source>
        <dbReference type="ARBA" id="ARBA00022909"/>
    </source>
</evidence>
<evidence type="ECO:0000256" key="7">
    <source>
        <dbReference type="ARBA" id="ARBA00022679"/>
    </source>
</evidence>
<dbReference type="EMBL" id="CP157948">
    <property type="protein sequence ID" value="XBS91644.1"/>
    <property type="molecule type" value="Genomic_DNA"/>
</dbReference>
<dbReference type="AlphaFoldDB" id="A0AAU7QPN8"/>
<dbReference type="RefSeq" id="WP_350017167.1">
    <property type="nucleotide sequence ID" value="NZ_CP157948.1"/>
</dbReference>
<dbReference type="GO" id="GO:0005829">
    <property type="term" value="C:cytosol"/>
    <property type="evidence" value="ECO:0007669"/>
    <property type="project" value="TreeGrafter"/>
</dbReference>
<comment type="similarity">
    <text evidence="4 12">Belongs to the DHPS family.</text>
</comment>
<dbReference type="GO" id="GO:0046872">
    <property type="term" value="F:metal ion binding"/>
    <property type="evidence" value="ECO:0007669"/>
    <property type="project" value="UniProtKB-KW"/>
</dbReference>
<comment type="catalytic activity">
    <reaction evidence="1">
        <text>(7,8-dihydropterin-6-yl)methyl diphosphate + 4-aminobenzoate = 7,8-dihydropteroate + diphosphate</text>
        <dbReference type="Rhea" id="RHEA:19949"/>
        <dbReference type="ChEBI" id="CHEBI:17836"/>
        <dbReference type="ChEBI" id="CHEBI:17839"/>
        <dbReference type="ChEBI" id="CHEBI:33019"/>
        <dbReference type="ChEBI" id="CHEBI:72950"/>
        <dbReference type="EC" id="2.5.1.15"/>
    </reaction>
</comment>
<dbReference type="InterPro" id="IPR045031">
    <property type="entry name" value="DHP_synth-like"/>
</dbReference>
<dbReference type="EC" id="2.5.1.15" evidence="5 12"/>
<evidence type="ECO:0000256" key="9">
    <source>
        <dbReference type="ARBA" id="ARBA00022842"/>
    </source>
</evidence>
<dbReference type="Pfam" id="PF00809">
    <property type="entry name" value="Pterin_bind"/>
    <property type="match status" value="1"/>
</dbReference>
<keyword evidence="9 12" id="KW-0460">Magnesium</keyword>
<keyword evidence="8 12" id="KW-0479">Metal-binding</keyword>
<evidence type="ECO:0000256" key="2">
    <source>
        <dbReference type="ARBA" id="ARBA00001946"/>
    </source>
</evidence>
<keyword evidence="7 12" id="KW-0808">Transferase</keyword>
<dbReference type="InterPro" id="IPR000489">
    <property type="entry name" value="Pterin-binding_dom"/>
</dbReference>
<proteinExistence type="inferred from homology"/>
<organism evidence="14">
    <name type="scientific">Rhodanobacter sp. IGA1.0</name>
    <dbReference type="NCBI Taxonomy" id="3158582"/>
    <lineage>
        <taxon>Bacteria</taxon>
        <taxon>Pseudomonadati</taxon>
        <taxon>Pseudomonadota</taxon>
        <taxon>Gammaproteobacteria</taxon>
        <taxon>Lysobacterales</taxon>
        <taxon>Rhodanobacteraceae</taxon>
        <taxon>Rhodanobacter</taxon>
    </lineage>
</organism>
<dbReference type="PROSITE" id="PS00792">
    <property type="entry name" value="DHPS_1"/>
    <property type="match status" value="1"/>
</dbReference>
<comment type="function">
    <text evidence="12">Catalyzes the condensation of para-aminobenzoate (pABA) with 6-hydroxymethyl-7,8-dihydropterin diphosphate (DHPt-PP) to form 7,8-dihydropteroate (H2Pte), the immediate precursor of folate derivatives.</text>
</comment>
<dbReference type="SUPFAM" id="SSF51717">
    <property type="entry name" value="Dihydropteroate synthetase-like"/>
    <property type="match status" value="1"/>
</dbReference>
<evidence type="ECO:0000259" key="13">
    <source>
        <dbReference type="PROSITE" id="PS50972"/>
    </source>
</evidence>
<accession>A0AAU7QPN8</accession>
<dbReference type="FunFam" id="3.20.20.20:FF:000006">
    <property type="entry name" value="Dihydropteroate synthase"/>
    <property type="match status" value="1"/>
</dbReference>
<evidence type="ECO:0000256" key="6">
    <source>
        <dbReference type="ARBA" id="ARBA00016919"/>
    </source>
</evidence>
<evidence type="ECO:0000256" key="5">
    <source>
        <dbReference type="ARBA" id="ARBA00012458"/>
    </source>
</evidence>
<sequence length="304" mass="32269">MSMSNDLFATVLDCAGRPLRLDRARVVGILNVTPDSFSDGGLHDSVEAAVAHGVRMAEEGADMLDVGGQSTRPGAAEVSLAEELQRVVPVVEQLRAHTSLPIAVDTSRAEVMRAAVAAGAGMINDVYALRRDGAMDAVAELGVPVCLMHMQGEPRSMQDEPHYDDVVGEVHRFLTDRLFACELAGIDRRKVLVDPGFGFGKTLEHNLALLAALEQFANLGSGVYAGLSRKSMIGTLTGRSVPGERQAGSVAAALIAVQRGARMVRVHDVAATVDALAVWRGVHAVDNVPRRSAPPAAPRWPDDD</sequence>
<feature type="domain" description="Pterin-binding" evidence="13">
    <location>
        <begin position="24"/>
        <end position="277"/>
    </location>
</feature>
<keyword evidence="10 12" id="KW-0289">Folate biosynthesis</keyword>
<dbReference type="GO" id="GO:0046654">
    <property type="term" value="P:tetrahydrofolate biosynthetic process"/>
    <property type="evidence" value="ECO:0007669"/>
    <property type="project" value="TreeGrafter"/>
</dbReference>